<dbReference type="AlphaFoldDB" id="A0A451A221"/>
<sequence length="87" mass="9863">MGAQCLTELVTEKKLNENTGLFAKSPIRPDVCRVVTDGKYWEFGTLRNVFTKNTKNFSIDDFPGLFGGLGYVFSRRIGNLRRESRKG</sequence>
<organism evidence="1">
    <name type="scientific">Candidatus Kentrum sp. TC</name>
    <dbReference type="NCBI Taxonomy" id="2126339"/>
    <lineage>
        <taxon>Bacteria</taxon>
        <taxon>Pseudomonadati</taxon>
        <taxon>Pseudomonadota</taxon>
        <taxon>Gammaproteobacteria</taxon>
        <taxon>Candidatus Kentrum</taxon>
    </lineage>
</organism>
<proteinExistence type="predicted"/>
<gene>
    <name evidence="1" type="ORF">BECKTC1821F_GA0114240_10409</name>
</gene>
<accession>A0A451A221</accession>
<name>A0A451A221_9GAMM</name>
<dbReference type="EMBL" id="CAADFW010000040">
    <property type="protein sequence ID" value="VFK60074.1"/>
    <property type="molecule type" value="Genomic_DNA"/>
</dbReference>
<protein>
    <submittedName>
        <fullName evidence="1">Uncharacterized protein</fullName>
    </submittedName>
</protein>
<reference evidence="1" key="1">
    <citation type="submission" date="2019-02" db="EMBL/GenBank/DDBJ databases">
        <authorList>
            <person name="Gruber-Vodicka R. H."/>
            <person name="Seah K. B. B."/>
        </authorList>
    </citation>
    <scope>NUCLEOTIDE SEQUENCE</scope>
    <source>
        <strain evidence="1">BECK_BZ126</strain>
    </source>
</reference>
<evidence type="ECO:0000313" key="1">
    <source>
        <dbReference type="EMBL" id="VFK60074.1"/>
    </source>
</evidence>